<feature type="compositionally biased region" description="Polar residues" evidence="1">
    <location>
        <begin position="267"/>
        <end position="277"/>
    </location>
</feature>
<dbReference type="AlphaFoldDB" id="A0AA36CI53"/>
<feature type="compositionally biased region" description="Polar residues" evidence="1">
    <location>
        <begin position="447"/>
        <end position="459"/>
    </location>
</feature>
<evidence type="ECO:0000313" key="3">
    <source>
        <dbReference type="Proteomes" id="UP001177023"/>
    </source>
</evidence>
<dbReference type="EMBL" id="CATQJA010001747">
    <property type="protein sequence ID" value="CAJ0568491.1"/>
    <property type="molecule type" value="Genomic_DNA"/>
</dbReference>
<comment type="caution">
    <text evidence="2">The sequence shown here is derived from an EMBL/GenBank/DDBJ whole genome shotgun (WGS) entry which is preliminary data.</text>
</comment>
<evidence type="ECO:0000256" key="1">
    <source>
        <dbReference type="SAM" id="MobiDB-lite"/>
    </source>
</evidence>
<feature type="region of interest" description="Disordered" evidence="1">
    <location>
        <begin position="437"/>
        <end position="479"/>
    </location>
</feature>
<feature type="region of interest" description="Disordered" evidence="1">
    <location>
        <begin position="51"/>
        <end position="80"/>
    </location>
</feature>
<name>A0AA36CI53_9BILA</name>
<organism evidence="2 3">
    <name type="scientific">Mesorhabditis spiculigera</name>
    <dbReference type="NCBI Taxonomy" id="96644"/>
    <lineage>
        <taxon>Eukaryota</taxon>
        <taxon>Metazoa</taxon>
        <taxon>Ecdysozoa</taxon>
        <taxon>Nematoda</taxon>
        <taxon>Chromadorea</taxon>
        <taxon>Rhabditida</taxon>
        <taxon>Rhabditina</taxon>
        <taxon>Rhabditomorpha</taxon>
        <taxon>Rhabditoidea</taxon>
        <taxon>Rhabditidae</taxon>
        <taxon>Mesorhabditinae</taxon>
        <taxon>Mesorhabditis</taxon>
    </lineage>
</organism>
<feature type="compositionally biased region" description="Basic and acidic residues" evidence="1">
    <location>
        <begin position="158"/>
        <end position="172"/>
    </location>
</feature>
<feature type="region of interest" description="Disordered" evidence="1">
    <location>
        <begin position="148"/>
        <end position="207"/>
    </location>
</feature>
<reference evidence="2" key="1">
    <citation type="submission" date="2023-06" db="EMBL/GenBank/DDBJ databases">
        <authorList>
            <person name="Delattre M."/>
        </authorList>
    </citation>
    <scope>NUCLEOTIDE SEQUENCE</scope>
    <source>
        <strain evidence="2">AF72</strain>
    </source>
</reference>
<proteinExistence type="predicted"/>
<evidence type="ECO:0000313" key="2">
    <source>
        <dbReference type="EMBL" id="CAJ0568491.1"/>
    </source>
</evidence>
<feature type="region of interest" description="Disordered" evidence="1">
    <location>
        <begin position="261"/>
        <end position="282"/>
    </location>
</feature>
<sequence>MFYPQPYGYAPYAPGGHPPPHYGHYYGHPQQGYNGQAAPGYAMPPQYAGASPRYPAHATPPTYRHAPFSPMPSHASSEDIRHEPRYDTLHLRNLITIGRVLRNRKIQGIRLAEFYRQNHQEQPPFNRNYNTQGSGTSLEKFQAHQGWWAPRRSQGSVHDPETQTDVERRGDGGRFSMRTAQQSPQMQKKPPFRTGAITNRPPPPNPHVVAQREQEMNAWLRRKDYNPMRAVQEAKKAQQQQKQRADDFTSNRSMSFHVGAGKMPVKRSNSPGTSLSRNKSDESLAYEGASTASASQKVLAEYSRGVVKDINRLTEKSRKSDAKEMSGLARAVDLLSNKCKKSIELIRSQNKGCLSVSVEDLLATAVEPPGESESLGEQLERLSDAFDAVQRYLEQYSLEGRGSPVPEEDEMPETSSLVSGFSSLGLRNKQRANANNIAGGSLAGTREQAQFRAQRTTAYRSKILAQQRDSSQTRLGKNN</sequence>
<feature type="non-terminal residue" evidence="2">
    <location>
        <position position="479"/>
    </location>
</feature>
<feature type="compositionally biased region" description="Polar residues" evidence="1">
    <location>
        <begin position="467"/>
        <end position="479"/>
    </location>
</feature>
<feature type="region of interest" description="Disordered" evidence="1">
    <location>
        <begin position="399"/>
        <end position="418"/>
    </location>
</feature>
<accession>A0AA36CI53</accession>
<gene>
    <name evidence="2" type="ORF">MSPICULIGERA_LOCUS7009</name>
</gene>
<dbReference type="Proteomes" id="UP001177023">
    <property type="component" value="Unassembled WGS sequence"/>
</dbReference>
<keyword evidence="3" id="KW-1185">Reference proteome</keyword>
<protein>
    <submittedName>
        <fullName evidence="2">Uncharacterized protein</fullName>
    </submittedName>
</protein>